<reference evidence="4 5" key="1">
    <citation type="submission" date="2017-05" db="EMBL/GenBank/DDBJ databases">
        <authorList>
            <person name="Song R."/>
            <person name="Chenine A.L."/>
            <person name="Ruprecht R.M."/>
        </authorList>
    </citation>
    <scope>NUCLEOTIDE SEQUENCE [LARGE SCALE GENOMIC DNA]</scope>
    <source>
        <strain evidence="4 5">CECT 8489</strain>
    </source>
</reference>
<dbReference type="Pfam" id="PF00582">
    <property type="entry name" value="Usp"/>
    <property type="match status" value="1"/>
</dbReference>
<keyword evidence="5" id="KW-1185">Reference proteome</keyword>
<dbReference type="PANTHER" id="PTHR46268:SF6">
    <property type="entry name" value="UNIVERSAL STRESS PROTEIN UP12"/>
    <property type="match status" value="1"/>
</dbReference>
<evidence type="ECO:0000313" key="5">
    <source>
        <dbReference type="Proteomes" id="UP000201838"/>
    </source>
</evidence>
<evidence type="ECO:0000256" key="2">
    <source>
        <dbReference type="SAM" id="MobiDB-lite"/>
    </source>
</evidence>
<dbReference type="PANTHER" id="PTHR46268">
    <property type="entry name" value="STRESS RESPONSE PROTEIN NHAX"/>
    <property type="match status" value="1"/>
</dbReference>
<dbReference type="InterPro" id="IPR006016">
    <property type="entry name" value="UspA"/>
</dbReference>
<dbReference type="AlphaFoldDB" id="A0A238J6K0"/>
<dbReference type="EMBL" id="FXXQ01000027">
    <property type="protein sequence ID" value="SMX25765.1"/>
    <property type="molecule type" value="Genomic_DNA"/>
</dbReference>
<dbReference type="InterPro" id="IPR014729">
    <property type="entry name" value="Rossmann-like_a/b/a_fold"/>
</dbReference>
<evidence type="ECO:0000256" key="1">
    <source>
        <dbReference type="ARBA" id="ARBA00008791"/>
    </source>
</evidence>
<dbReference type="RefSeq" id="WP_093975937.1">
    <property type="nucleotide sequence ID" value="NZ_FXXQ01000027.1"/>
</dbReference>
<feature type="region of interest" description="Disordered" evidence="2">
    <location>
        <begin position="322"/>
        <end position="343"/>
    </location>
</feature>
<accession>A0A238J6K0</accession>
<dbReference type="CDD" id="cd00293">
    <property type="entry name" value="USP-like"/>
    <property type="match status" value="1"/>
</dbReference>
<sequence>MPTVPTDSHHTSAAWENGNNEVQKPLSEVIIGMRDPQSASQLMSHGMALANAFDGDVVLLHALQSHSNSAGPVDPVEWDIHRRDIEALLGACANRYEKPDRPIATHVLEGSCLEQIGAFIQARRKEVIVVLGEGQSLPHEDGKFAQAVLTSSQASILRVPSRSAHRKRSGYARILVPIDGSSRAESVLSCAVRLASAEKSEMILCFVTPPPGVADIGVGDDEAAALRKQVTDRNMRIGKSYLDGITDRLSGAGVVISTRTVVGEDARRSLLQVAKEQMADLIIIASHGQSGHCDVPAGDVASFILKRSGIPVLMLRQRMKPAEEHAYSGTTSEGVRKPAGLKP</sequence>
<dbReference type="OrthoDB" id="5564966at2"/>
<organism evidence="4 5">
    <name type="scientific">Boseongicola aestuarii</name>
    <dbReference type="NCBI Taxonomy" id="1470561"/>
    <lineage>
        <taxon>Bacteria</taxon>
        <taxon>Pseudomonadati</taxon>
        <taxon>Pseudomonadota</taxon>
        <taxon>Alphaproteobacteria</taxon>
        <taxon>Rhodobacterales</taxon>
        <taxon>Paracoccaceae</taxon>
        <taxon>Boseongicola</taxon>
    </lineage>
</organism>
<dbReference type="Gene3D" id="3.40.50.620">
    <property type="entry name" value="HUPs"/>
    <property type="match status" value="1"/>
</dbReference>
<gene>
    <name evidence="4" type="ORF">BOA8489_03909</name>
</gene>
<dbReference type="InterPro" id="IPR006015">
    <property type="entry name" value="Universal_stress_UspA"/>
</dbReference>
<evidence type="ECO:0000259" key="3">
    <source>
        <dbReference type="Pfam" id="PF00582"/>
    </source>
</evidence>
<dbReference type="SUPFAM" id="SSF52402">
    <property type="entry name" value="Adenine nucleotide alpha hydrolases-like"/>
    <property type="match status" value="2"/>
</dbReference>
<dbReference type="Gene3D" id="3.40.50.12370">
    <property type="match status" value="1"/>
</dbReference>
<protein>
    <submittedName>
        <fullName evidence="4">Universal stress protein family protein</fullName>
    </submittedName>
</protein>
<name>A0A238J6K0_9RHOB</name>
<proteinExistence type="inferred from homology"/>
<feature type="domain" description="UspA" evidence="3">
    <location>
        <begin position="171"/>
        <end position="316"/>
    </location>
</feature>
<comment type="similarity">
    <text evidence="1">Belongs to the universal stress protein A family.</text>
</comment>
<dbReference type="Proteomes" id="UP000201838">
    <property type="component" value="Unassembled WGS sequence"/>
</dbReference>
<evidence type="ECO:0000313" key="4">
    <source>
        <dbReference type="EMBL" id="SMX25765.1"/>
    </source>
</evidence>
<dbReference type="PRINTS" id="PR01438">
    <property type="entry name" value="UNVRSLSTRESS"/>
</dbReference>